<name>A0A6J5GJ53_9BURK</name>
<dbReference type="EMBL" id="CADIKL010000032">
    <property type="protein sequence ID" value="CAB3800373.1"/>
    <property type="molecule type" value="Genomic_DNA"/>
</dbReference>
<sequence>MEKIDRGQLANAKLAGGCCKSKNQPQPDPTPVPR</sequence>
<dbReference type="Proteomes" id="UP000494119">
    <property type="component" value="Unassembled WGS sequence"/>
</dbReference>
<evidence type="ECO:0000313" key="3">
    <source>
        <dbReference type="Proteomes" id="UP000494119"/>
    </source>
</evidence>
<evidence type="ECO:0000313" key="2">
    <source>
        <dbReference type="EMBL" id="CAB3800373.1"/>
    </source>
</evidence>
<accession>A0A6J5GJ53</accession>
<dbReference type="AlphaFoldDB" id="A0A6J5GJ53"/>
<gene>
    <name evidence="2" type="ORF">LMG28688_05129</name>
</gene>
<organism evidence="2 3">
    <name type="scientific">Paraburkholderia caffeinitolerans</name>
    <dbReference type="NCBI Taxonomy" id="1723730"/>
    <lineage>
        <taxon>Bacteria</taxon>
        <taxon>Pseudomonadati</taxon>
        <taxon>Pseudomonadota</taxon>
        <taxon>Betaproteobacteria</taxon>
        <taxon>Burkholderiales</taxon>
        <taxon>Burkholderiaceae</taxon>
        <taxon>Paraburkholderia</taxon>
    </lineage>
</organism>
<evidence type="ECO:0000256" key="1">
    <source>
        <dbReference type="SAM" id="MobiDB-lite"/>
    </source>
</evidence>
<reference evidence="2 3" key="1">
    <citation type="submission" date="2020-04" db="EMBL/GenBank/DDBJ databases">
        <authorList>
            <person name="De Canck E."/>
        </authorList>
    </citation>
    <scope>NUCLEOTIDE SEQUENCE [LARGE SCALE GENOMIC DNA]</scope>
    <source>
        <strain evidence="2 3">LMG 28688</strain>
    </source>
</reference>
<protein>
    <submittedName>
        <fullName evidence="2">Uncharacterized protein</fullName>
    </submittedName>
</protein>
<keyword evidence="3" id="KW-1185">Reference proteome</keyword>
<proteinExistence type="predicted"/>
<feature type="region of interest" description="Disordered" evidence="1">
    <location>
        <begin position="1"/>
        <end position="34"/>
    </location>
</feature>